<keyword evidence="3" id="KW-1185">Reference proteome</keyword>
<comment type="subcellular location">
    <subcellularLocation>
        <location evidence="1">Nucleus</location>
    </subcellularLocation>
</comment>
<dbReference type="GO" id="GO:0003690">
    <property type="term" value="F:double-stranded DNA binding"/>
    <property type="evidence" value="ECO:0007669"/>
    <property type="project" value="TreeGrafter"/>
</dbReference>
<evidence type="ECO:0000256" key="1">
    <source>
        <dbReference type="ARBA" id="ARBA00004123"/>
    </source>
</evidence>
<dbReference type="InterPro" id="IPR036397">
    <property type="entry name" value="RNaseH_sf"/>
</dbReference>
<dbReference type="Pfam" id="PF01359">
    <property type="entry name" value="Transposase_1"/>
    <property type="match status" value="1"/>
</dbReference>
<dbReference type="PANTHER" id="PTHR46060:SF2">
    <property type="entry name" value="HISTONE-LYSINE N-METHYLTRANSFERASE SETMAR"/>
    <property type="match status" value="1"/>
</dbReference>
<organism evidence="3 4">
    <name type="scientific">Bombus terrestris</name>
    <name type="common">Buff-tailed bumblebee</name>
    <name type="synonym">Apis terrestris</name>
    <dbReference type="NCBI Taxonomy" id="30195"/>
    <lineage>
        <taxon>Eukaryota</taxon>
        <taxon>Metazoa</taxon>
        <taxon>Ecdysozoa</taxon>
        <taxon>Arthropoda</taxon>
        <taxon>Hexapoda</taxon>
        <taxon>Insecta</taxon>
        <taxon>Pterygota</taxon>
        <taxon>Neoptera</taxon>
        <taxon>Endopterygota</taxon>
        <taxon>Hymenoptera</taxon>
        <taxon>Apocrita</taxon>
        <taxon>Aculeata</taxon>
        <taxon>Apoidea</taxon>
        <taxon>Anthophila</taxon>
        <taxon>Apidae</taxon>
        <taxon>Bombus</taxon>
        <taxon>Bombus</taxon>
    </lineage>
</organism>
<dbReference type="GO" id="GO:0000014">
    <property type="term" value="F:single-stranded DNA endodeoxyribonuclease activity"/>
    <property type="evidence" value="ECO:0007669"/>
    <property type="project" value="TreeGrafter"/>
</dbReference>
<dbReference type="GO" id="GO:0046975">
    <property type="term" value="F:histone H3K36 methyltransferase activity"/>
    <property type="evidence" value="ECO:0007669"/>
    <property type="project" value="TreeGrafter"/>
</dbReference>
<dbReference type="GO" id="GO:0031297">
    <property type="term" value="P:replication fork processing"/>
    <property type="evidence" value="ECO:0007669"/>
    <property type="project" value="TreeGrafter"/>
</dbReference>
<dbReference type="KEGG" id="bter:125386335"/>
<dbReference type="PANTHER" id="PTHR46060">
    <property type="entry name" value="MARINER MOS1 TRANSPOSASE-LIKE PROTEIN"/>
    <property type="match status" value="1"/>
</dbReference>
<dbReference type="OrthoDB" id="10032414at2759"/>
<accession>A0A9C6SM04</accession>
<dbReference type="InterPro" id="IPR009057">
    <property type="entry name" value="Homeodomain-like_sf"/>
</dbReference>
<evidence type="ECO:0000259" key="2">
    <source>
        <dbReference type="Pfam" id="PF17906"/>
    </source>
</evidence>
<dbReference type="InterPro" id="IPR052709">
    <property type="entry name" value="Transposase-MT_Hybrid"/>
</dbReference>
<sequence length="263" mass="31053">MSEIRIHFRHLMLYEFRKGNSITIATKNICAVYGENALSSRTCRKWFRRFRAGNFCLEDEERSGRPPQTDEDKIRDLVEKSRSLTVQEMSNVLKIPKTTIHRCLKKMGMVSKLNVWVPHELTERNHLERTTVCMSLLARNKYEPFLKRLVTGDEKWILFENPERKRSWSQRNQPPQRCAKPGLYPRKVLLCVWWDYKGILYFELLSSGDTINADKYCTQLEKLRKALAEKRPGLVNRNNVIFHHDNARSHVVKSVTKKLSEFN</sequence>
<dbReference type="Pfam" id="PF17906">
    <property type="entry name" value="HTH_48"/>
    <property type="match status" value="1"/>
</dbReference>
<dbReference type="GO" id="GO:0015074">
    <property type="term" value="P:DNA integration"/>
    <property type="evidence" value="ECO:0007669"/>
    <property type="project" value="TreeGrafter"/>
</dbReference>
<dbReference type="AlphaFoldDB" id="A0A9C6SM04"/>
<dbReference type="Proteomes" id="UP000835206">
    <property type="component" value="Chromosome 14"/>
</dbReference>
<evidence type="ECO:0000313" key="4">
    <source>
        <dbReference type="RefSeq" id="XP_048268103.1"/>
    </source>
</evidence>
<dbReference type="GO" id="GO:0000793">
    <property type="term" value="C:condensed chromosome"/>
    <property type="evidence" value="ECO:0007669"/>
    <property type="project" value="TreeGrafter"/>
</dbReference>
<evidence type="ECO:0000313" key="3">
    <source>
        <dbReference type="Proteomes" id="UP000835206"/>
    </source>
</evidence>
<dbReference type="Gene3D" id="3.30.420.10">
    <property type="entry name" value="Ribonuclease H-like superfamily/Ribonuclease H"/>
    <property type="match status" value="1"/>
</dbReference>
<proteinExistence type="predicted"/>
<dbReference type="SUPFAM" id="SSF46689">
    <property type="entry name" value="Homeodomain-like"/>
    <property type="match status" value="1"/>
</dbReference>
<reference evidence="4" key="1">
    <citation type="submission" date="2025-08" db="UniProtKB">
        <authorList>
            <consortium name="RefSeq"/>
        </authorList>
    </citation>
    <scope>IDENTIFICATION</scope>
</reference>
<name>A0A9C6SM04_BOMTE</name>
<dbReference type="RefSeq" id="XP_048268103.1">
    <property type="nucleotide sequence ID" value="XM_048412146.1"/>
</dbReference>
<dbReference type="GeneID" id="125386335"/>
<dbReference type="GO" id="GO:0005634">
    <property type="term" value="C:nucleus"/>
    <property type="evidence" value="ECO:0007669"/>
    <property type="project" value="UniProtKB-SubCell"/>
</dbReference>
<dbReference type="GO" id="GO:0042800">
    <property type="term" value="F:histone H3K4 methyltransferase activity"/>
    <property type="evidence" value="ECO:0007669"/>
    <property type="project" value="TreeGrafter"/>
</dbReference>
<feature type="domain" description="Mos1 transposase HTH" evidence="2">
    <location>
        <begin position="5"/>
        <end position="54"/>
    </location>
</feature>
<dbReference type="GO" id="GO:0035861">
    <property type="term" value="C:site of double-strand break"/>
    <property type="evidence" value="ECO:0007669"/>
    <property type="project" value="TreeGrafter"/>
</dbReference>
<dbReference type="GO" id="GO:0000729">
    <property type="term" value="P:DNA double-strand break processing"/>
    <property type="evidence" value="ECO:0007669"/>
    <property type="project" value="TreeGrafter"/>
</dbReference>
<dbReference type="GO" id="GO:0006303">
    <property type="term" value="P:double-strand break repair via nonhomologous end joining"/>
    <property type="evidence" value="ECO:0007669"/>
    <property type="project" value="TreeGrafter"/>
</dbReference>
<protein>
    <submittedName>
        <fullName evidence="4">Histone-lysine N-methyltransferase SETMAR-like</fullName>
    </submittedName>
</protein>
<dbReference type="GO" id="GO:0044547">
    <property type="term" value="F:DNA topoisomerase binding"/>
    <property type="evidence" value="ECO:0007669"/>
    <property type="project" value="TreeGrafter"/>
</dbReference>
<dbReference type="InterPro" id="IPR001888">
    <property type="entry name" value="Transposase_1"/>
</dbReference>
<dbReference type="Gene3D" id="1.10.10.1450">
    <property type="match status" value="1"/>
</dbReference>
<dbReference type="InterPro" id="IPR041426">
    <property type="entry name" value="Mos1_HTH"/>
</dbReference>
<gene>
    <name evidence="4" type="primary">LOC125386335</name>
</gene>
<dbReference type="GO" id="GO:0003697">
    <property type="term" value="F:single-stranded DNA binding"/>
    <property type="evidence" value="ECO:0007669"/>
    <property type="project" value="TreeGrafter"/>
</dbReference>
<dbReference type="GO" id="GO:0044774">
    <property type="term" value="P:mitotic DNA integrity checkpoint signaling"/>
    <property type="evidence" value="ECO:0007669"/>
    <property type="project" value="TreeGrafter"/>
</dbReference>